<evidence type="ECO:0000256" key="2">
    <source>
        <dbReference type="ARBA" id="ARBA00022528"/>
    </source>
</evidence>
<dbReference type="InterPro" id="IPR046849">
    <property type="entry name" value="E2_motif"/>
</dbReference>
<dbReference type="Proteomes" id="UP000797356">
    <property type="component" value="Chromosome 2"/>
</dbReference>
<comment type="subcellular location">
    <subcellularLocation>
        <location evidence="1">Plastid</location>
        <location evidence="1">Chloroplast</location>
    </subcellularLocation>
</comment>
<dbReference type="Pfam" id="PF20430">
    <property type="entry name" value="Eplus_motif"/>
    <property type="match status" value="1"/>
</dbReference>
<dbReference type="FunFam" id="1.25.40.10:FF:000366">
    <property type="entry name" value="Pentatricopeptide (PPR) repeat-containing protein"/>
    <property type="match status" value="1"/>
</dbReference>
<evidence type="ECO:0000256" key="1">
    <source>
        <dbReference type="ARBA" id="ARBA00004229"/>
    </source>
</evidence>
<feature type="domain" description="DYW" evidence="8">
    <location>
        <begin position="709"/>
        <end position="800"/>
    </location>
</feature>
<name>A0A8K0I062_COCNU</name>
<evidence type="ECO:0000256" key="4">
    <source>
        <dbReference type="ARBA" id="ARBA00022737"/>
    </source>
</evidence>
<keyword evidence="10" id="KW-1185">Reference proteome</keyword>
<dbReference type="NCBIfam" id="TIGR00756">
    <property type="entry name" value="PPR"/>
    <property type="match status" value="5"/>
</dbReference>
<organism evidence="9 10">
    <name type="scientific">Cocos nucifera</name>
    <name type="common">Coconut palm</name>
    <dbReference type="NCBI Taxonomy" id="13894"/>
    <lineage>
        <taxon>Eukaryota</taxon>
        <taxon>Viridiplantae</taxon>
        <taxon>Streptophyta</taxon>
        <taxon>Embryophyta</taxon>
        <taxon>Tracheophyta</taxon>
        <taxon>Spermatophyta</taxon>
        <taxon>Magnoliopsida</taxon>
        <taxon>Liliopsida</taxon>
        <taxon>Arecaceae</taxon>
        <taxon>Arecoideae</taxon>
        <taxon>Cocoseae</taxon>
        <taxon>Attaleinae</taxon>
        <taxon>Cocos</taxon>
    </lineage>
</organism>
<reference evidence="9" key="2">
    <citation type="submission" date="2019-07" db="EMBL/GenBank/DDBJ databases">
        <authorList>
            <person name="Yang Y."/>
            <person name="Bocs S."/>
            <person name="Baudouin L."/>
        </authorList>
    </citation>
    <scope>NUCLEOTIDE SEQUENCE</scope>
    <source>
        <tissue evidence="9">Spear leaf of Hainan Tall coconut</tissue>
    </source>
</reference>
<protein>
    <submittedName>
        <fullName evidence="9">Pentatricopeptide repeat-containing protein, chloroplastic</fullName>
    </submittedName>
</protein>
<evidence type="ECO:0000313" key="10">
    <source>
        <dbReference type="Proteomes" id="UP000797356"/>
    </source>
</evidence>
<dbReference type="Pfam" id="PF14432">
    <property type="entry name" value="DYW_deaminase"/>
    <property type="match status" value="1"/>
</dbReference>
<evidence type="ECO:0000256" key="3">
    <source>
        <dbReference type="ARBA" id="ARBA00022640"/>
    </source>
</evidence>
<keyword evidence="3" id="KW-0934">Plastid</keyword>
<dbReference type="InterPro" id="IPR002885">
    <property type="entry name" value="PPR_rpt"/>
</dbReference>
<dbReference type="Pfam" id="PF01535">
    <property type="entry name" value="PPR"/>
    <property type="match status" value="1"/>
</dbReference>
<evidence type="ECO:0000256" key="5">
    <source>
        <dbReference type="ARBA" id="ARBA00022946"/>
    </source>
</evidence>
<dbReference type="GO" id="GO:0009451">
    <property type="term" value="P:RNA modification"/>
    <property type="evidence" value="ECO:0007669"/>
    <property type="project" value="InterPro"/>
</dbReference>
<dbReference type="InterPro" id="IPR046848">
    <property type="entry name" value="E_motif"/>
</dbReference>
<dbReference type="GO" id="GO:0009507">
    <property type="term" value="C:chloroplast"/>
    <property type="evidence" value="ECO:0007669"/>
    <property type="project" value="UniProtKB-SubCell"/>
</dbReference>
<keyword evidence="4" id="KW-0677">Repeat</keyword>
<keyword evidence="7" id="KW-1133">Transmembrane helix</keyword>
<dbReference type="InterPro" id="IPR046960">
    <property type="entry name" value="PPR_At4g14850-like_plant"/>
</dbReference>
<feature type="transmembrane region" description="Helical" evidence="7">
    <location>
        <begin position="12"/>
        <end position="33"/>
    </location>
</feature>
<dbReference type="Gene3D" id="1.25.40.10">
    <property type="entry name" value="Tetratricopeptide repeat domain"/>
    <property type="match status" value="5"/>
</dbReference>
<evidence type="ECO:0000256" key="7">
    <source>
        <dbReference type="SAM" id="Phobius"/>
    </source>
</evidence>
<dbReference type="FunFam" id="1.25.40.10:FF:000427">
    <property type="entry name" value="Pentatricopeptide repeat-containing protein chloroplastic"/>
    <property type="match status" value="1"/>
</dbReference>
<dbReference type="Pfam" id="PF13041">
    <property type="entry name" value="PPR_2"/>
    <property type="match status" value="4"/>
</dbReference>
<dbReference type="OrthoDB" id="185373at2759"/>
<feature type="repeat" description="PPR" evidence="6">
    <location>
        <begin position="191"/>
        <end position="225"/>
    </location>
</feature>
<dbReference type="FunFam" id="1.25.40.10:FF:000395">
    <property type="entry name" value="Pentatricopeptide repeat-containing protein chloroplastic"/>
    <property type="match status" value="1"/>
</dbReference>
<comment type="caution">
    <text evidence="9">The sequence shown here is derived from an EMBL/GenBank/DDBJ whole genome shotgun (WGS) entry which is preliminary data.</text>
</comment>
<feature type="repeat" description="PPR" evidence="6">
    <location>
        <begin position="631"/>
        <end position="665"/>
    </location>
</feature>
<evidence type="ECO:0000256" key="6">
    <source>
        <dbReference type="PROSITE-ProRule" id="PRU00708"/>
    </source>
</evidence>
<dbReference type="AlphaFoldDB" id="A0A8K0I062"/>
<reference evidence="9" key="1">
    <citation type="journal article" date="2017" name="Gigascience">
        <title>The genome draft of coconut (Cocos nucifera).</title>
        <authorList>
            <person name="Xiao Y."/>
            <person name="Xu P."/>
            <person name="Fan H."/>
            <person name="Baudouin L."/>
            <person name="Xia W."/>
            <person name="Bocs S."/>
            <person name="Xu J."/>
            <person name="Li Q."/>
            <person name="Guo A."/>
            <person name="Zhou L."/>
            <person name="Li J."/>
            <person name="Wu Y."/>
            <person name="Ma Z."/>
            <person name="Armero A."/>
            <person name="Issali A.E."/>
            <person name="Liu N."/>
            <person name="Peng M."/>
            <person name="Yang Y."/>
        </authorList>
    </citation>
    <scope>NUCLEOTIDE SEQUENCE</scope>
    <source>
        <tissue evidence="9">Spear leaf of Hainan Tall coconut</tissue>
    </source>
</reference>
<keyword evidence="2" id="KW-0150">Chloroplast</keyword>
<feature type="repeat" description="PPR" evidence="6">
    <location>
        <begin position="494"/>
        <end position="528"/>
    </location>
</feature>
<dbReference type="SUPFAM" id="SSF48452">
    <property type="entry name" value="TPR-like"/>
    <property type="match status" value="1"/>
</dbReference>
<keyword evidence="5" id="KW-0809">Transit peptide</keyword>
<dbReference type="PANTHER" id="PTHR47926">
    <property type="entry name" value="PENTATRICOPEPTIDE REPEAT-CONTAINING PROTEIN"/>
    <property type="match status" value="1"/>
</dbReference>
<feature type="repeat" description="PPR" evidence="6">
    <location>
        <begin position="393"/>
        <end position="427"/>
    </location>
</feature>
<dbReference type="GO" id="GO:0003723">
    <property type="term" value="F:RNA binding"/>
    <property type="evidence" value="ECO:0007669"/>
    <property type="project" value="InterPro"/>
</dbReference>
<keyword evidence="7" id="KW-0812">Transmembrane</keyword>
<dbReference type="Pfam" id="PF20431">
    <property type="entry name" value="E_motif"/>
    <property type="match status" value="1"/>
</dbReference>
<gene>
    <name evidence="9" type="ORF">COCNU_02G013720</name>
</gene>
<evidence type="ECO:0000259" key="8">
    <source>
        <dbReference type="Pfam" id="PF14432"/>
    </source>
</evidence>
<proteinExistence type="predicted"/>
<dbReference type="GO" id="GO:0008270">
    <property type="term" value="F:zinc ion binding"/>
    <property type="evidence" value="ECO:0007669"/>
    <property type="project" value="InterPro"/>
</dbReference>
<dbReference type="InterPro" id="IPR032867">
    <property type="entry name" value="DYW_dom"/>
</dbReference>
<dbReference type="PANTHER" id="PTHR47926:SF458">
    <property type="entry name" value="PENTATRICOPEPTIDE REPEAT-CONTAINING PROTEIN"/>
    <property type="match status" value="1"/>
</dbReference>
<dbReference type="FunFam" id="1.25.40.10:FF:000031">
    <property type="entry name" value="Pentatricopeptide repeat-containing protein mitochondrial"/>
    <property type="match status" value="1"/>
</dbReference>
<feature type="repeat" description="PPR" evidence="6">
    <location>
        <begin position="292"/>
        <end position="326"/>
    </location>
</feature>
<feature type="repeat" description="PPR" evidence="6">
    <location>
        <begin position="362"/>
        <end position="392"/>
    </location>
</feature>
<dbReference type="EMBL" id="CM017873">
    <property type="protein sequence ID" value="KAG1331404.1"/>
    <property type="molecule type" value="Genomic_DNA"/>
</dbReference>
<keyword evidence="7" id="KW-0472">Membrane</keyword>
<evidence type="ECO:0000313" key="9">
    <source>
        <dbReference type="EMBL" id="KAG1331404.1"/>
    </source>
</evidence>
<dbReference type="PROSITE" id="PS51375">
    <property type="entry name" value="PPR"/>
    <property type="match status" value="6"/>
</dbReference>
<accession>A0A8K0I062</accession>
<dbReference type="InterPro" id="IPR011990">
    <property type="entry name" value="TPR-like_helical_dom_sf"/>
</dbReference>
<sequence>MGLYSMPSAAEAGLPFALLANALLPIVLLMGGVRWAILKVMGFDGGEDGQEETLEPRMESSAGVGVHVTRFKYLRQKDGGVGDCSVCLHGFEEEEESRTKAHAYAQYEHCNRAMRTNAIPTPSLIPTNPKTLLLEQYKTLRDLHQIHAHLIKTGAVLHPAVAENLLESSALVVPGSLDYALKVFRHTPSPDTQAHNILIRAFIRSGFPCEALRLFLHMLGRAVPPDKHTFSCILKACSRLNSLEHGKQILAFILKCGFGSEDFVQNSLIHMYASCGEVRIARGLFDEMPDRGVVTWNAMFAGYFKAGEWMEVVNLFRQMLEAGVTFDEVTLISVLTACGRLGVLDLGEWIDGYVEANGMKGSQSLVTSLVDMYAKCGKVDKARMLFDKMPSRDVVAWSAMISGYSQSNQCREALALFHEMQEADVDPNEVTMVSVLSSCAVLGALETGKWVHSYIKRKRLQLTVALGTALVDFYAKCGCIENAIEAFEKMQRKNAWTWTVLIQGLASNGQGRDALKLFYSMLEANFQPTDVTFIGVLSACSHAGLVEEGRQFFDCMTHHYGIEPRIEHYGCMVDILGRAGLIEEAYHFIKNMPIEPNAIVWRTLLASCKIHKNVEIGEESLKQIVKLEPRHSGDYILLSSIYASVGRWEDAVKVRNQMKEKGIKKTPGCSLIEVDGVINEFLAKDNTHPQSKEIYDKVDEMIMKLKVVGYVANMVDARLDAEEDEKEVSVSHHSEKLAIAYGLIKSPPGATIRVSKNLRVCTDCHIATKMISKVYEREIVVRDRNRFHHFRHGNCSCKDYCVQFHLNPAAASFLIHNLMKADNSFSFFSIASLSPLDMEHPSLKFFLFPFLF</sequence>